<comment type="caution">
    <text evidence="1">The sequence shown here is derived from an EMBL/GenBank/DDBJ whole genome shotgun (WGS) entry which is preliminary data.</text>
</comment>
<proteinExistence type="predicted"/>
<organism evidence="1 2">
    <name type="scientific">Pocillopora damicornis</name>
    <name type="common">Cauliflower coral</name>
    <name type="synonym">Millepora damicornis</name>
    <dbReference type="NCBI Taxonomy" id="46731"/>
    <lineage>
        <taxon>Eukaryota</taxon>
        <taxon>Metazoa</taxon>
        <taxon>Cnidaria</taxon>
        <taxon>Anthozoa</taxon>
        <taxon>Hexacorallia</taxon>
        <taxon>Scleractinia</taxon>
        <taxon>Astrocoeniina</taxon>
        <taxon>Pocilloporidae</taxon>
        <taxon>Pocillopora</taxon>
    </lineage>
</organism>
<sequence>MDLFLPFIHDGSVSLSIDTSNSIPIKILTGTGASQSPLLSDTLVFSEKSSTCASVLIKGISSEFAPVPP</sequence>
<accession>A0A3M6UN82</accession>
<evidence type="ECO:0000313" key="2">
    <source>
        <dbReference type="Proteomes" id="UP000275408"/>
    </source>
</evidence>
<dbReference type="EMBL" id="RCHS01001184">
    <property type="protein sequence ID" value="RMX54818.1"/>
    <property type="molecule type" value="Genomic_DNA"/>
</dbReference>
<dbReference type="Proteomes" id="UP000275408">
    <property type="component" value="Unassembled WGS sequence"/>
</dbReference>
<protein>
    <submittedName>
        <fullName evidence="1">Uncharacterized protein</fullName>
    </submittedName>
</protein>
<name>A0A3M6UN82_POCDA</name>
<keyword evidence="2" id="KW-1185">Reference proteome</keyword>
<reference evidence="1 2" key="1">
    <citation type="journal article" date="2018" name="Sci. Rep.">
        <title>Comparative analysis of the Pocillopora damicornis genome highlights role of immune system in coral evolution.</title>
        <authorList>
            <person name="Cunning R."/>
            <person name="Bay R.A."/>
            <person name="Gillette P."/>
            <person name="Baker A.C."/>
            <person name="Traylor-Knowles N."/>
        </authorList>
    </citation>
    <scope>NUCLEOTIDE SEQUENCE [LARGE SCALE GENOMIC DNA]</scope>
    <source>
        <strain evidence="1">RSMAS</strain>
        <tissue evidence="1">Whole animal</tissue>
    </source>
</reference>
<gene>
    <name evidence="1" type="ORF">pdam_00022530</name>
</gene>
<dbReference type="AlphaFoldDB" id="A0A3M6UN82"/>
<evidence type="ECO:0000313" key="1">
    <source>
        <dbReference type="EMBL" id="RMX54818.1"/>
    </source>
</evidence>